<evidence type="ECO:0000256" key="1">
    <source>
        <dbReference type="SAM" id="MobiDB-lite"/>
    </source>
</evidence>
<feature type="non-terminal residue" evidence="2">
    <location>
        <position position="1"/>
    </location>
</feature>
<keyword evidence="3" id="KW-1185">Reference proteome</keyword>
<feature type="non-terminal residue" evidence="2">
    <location>
        <position position="150"/>
    </location>
</feature>
<accession>A0A8J1T641</accession>
<gene>
    <name evidence="2" type="ORF">OFUS_LOCUS10997</name>
</gene>
<sequence>RFEPLVVSNKGALFGLLNICEKLCCVGKKLYHCPCCSRGNFKPTGHKKAVQHLEGQFRKSVEVDGSLVIRCSINGPGHPNSKTHWHCPRCLIAIHRRGHFRDHIRINKCKKKKTKRIQYETSNDDSSTTEASDDERPLPTTKSNKTKTIN</sequence>
<protein>
    <submittedName>
        <fullName evidence="2">Uncharacterized protein</fullName>
    </submittedName>
</protein>
<reference evidence="2" key="1">
    <citation type="submission" date="2022-03" db="EMBL/GenBank/DDBJ databases">
        <authorList>
            <person name="Martin C."/>
        </authorList>
    </citation>
    <scope>NUCLEOTIDE SEQUENCE</scope>
</reference>
<comment type="caution">
    <text evidence="2">The sequence shown here is derived from an EMBL/GenBank/DDBJ whole genome shotgun (WGS) entry which is preliminary data.</text>
</comment>
<dbReference type="EMBL" id="CAIIXF020000005">
    <property type="protein sequence ID" value="CAH1784871.1"/>
    <property type="molecule type" value="Genomic_DNA"/>
</dbReference>
<feature type="compositionally biased region" description="Low complexity" evidence="1">
    <location>
        <begin position="120"/>
        <end position="130"/>
    </location>
</feature>
<evidence type="ECO:0000313" key="2">
    <source>
        <dbReference type="EMBL" id="CAH1784871.1"/>
    </source>
</evidence>
<evidence type="ECO:0000313" key="3">
    <source>
        <dbReference type="Proteomes" id="UP000749559"/>
    </source>
</evidence>
<name>A0A8J1T641_OWEFU</name>
<dbReference type="Proteomes" id="UP000749559">
    <property type="component" value="Unassembled WGS sequence"/>
</dbReference>
<dbReference type="AlphaFoldDB" id="A0A8J1T641"/>
<feature type="region of interest" description="Disordered" evidence="1">
    <location>
        <begin position="117"/>
        <end position="150"/>
    </location>
</feature>
<organism evidence="2 3">
    <name type="scientific">Owenia fusiformis</name>
    <name type="common">Polychaete worm</name>
    <dbReference type="NCBI Taxonomy" id="6347"/>
    <lineage>
        <taxon>Eukaryota</taxon>
        <taxon>Metazoa</taxon>
        <taxon>Spiralia</taxon>
        <taxon>Lophotrochozoa</taxon>
        <taxon>Annelida</taxon>
        <taxon>Polychaeta</taxon>
        <taxon>Sedentaria</taxon>
        <taxon>Canalipalpata</taxon>
        <taxon>Sabellida</taxon>
        <taxon>Oweniida</taxon>
        <taxon>Oweniidae</taxon>
        <taxon>Owenia</taxon>
    </lineage>
</organism>
<proteinExistence type="predicted"/>
<feature type="compositionally biased region" description="Polar residues" evidence="1">
    <location>
        <begin position="140"/>
        <end position="150"/>
    </location>
</feature>